<dbReference type="AlphaFoldDB" id="A0AAP5QEQ3"/>
<reference evidence="2" key="1">
    <citation type="submission" date="2022-08" db="EMBL/GenBank/DDBJ databases">
        <authorList>
            <person name="Kim S.-J."/>
        </authorList>
    </citation>
    <scope>NUCLEOTIDE SEQUENCE</scope>
    <source>
        <strain evidence="2">KJ</strain>
    </source>
</reference>
<dbReference type="InterPro" id="IPR006439">
    <property type="entry name" value="HAD-SF_hydro_IA"/>
</dbReference>
<proteinExistence type="predicted"/>
<dbReference type="EMBL" id="JANSLM010000017">
    <property type="protein sequence ID" value="MDT8842408.1"/>
    <property type="molecule type" value="Genomic_DNA"/>
</dbReference>
<evidence type="ECO:0000256" key="1">
    <source>
        <dbReference type="ARBA" id="ARBA00022801"/>
    </source>
</evidence>
<dbReference type="InterPro" id="IPR036412">
    <property type="entry name" value="HAD-like_sf"/>
</dbReference>
<dbReference type="SUPFAM" id="SSF56784">
    <property type="entry name" value="HAD-like"/>
    <property type="match status" value="1"/>
</dbReference>
<dbReference type="CDD" id="cd02588">
    <property type="entry name" value="HAD_L2-DEX"/>
    <property type="match status" value="1"/>
</dbReference>
<evidence type="ECO:0000313" key="3">
    <source>
        <dbReference type="Proteomes" id="UP001246473"/>
    </source>
</evidence>
<dbReference type="InterPro" id="IPR051540">
    <property type="entry name" value="S-2-haloacid_dehalogenase"/>
</dbReference>
<dbReference type="Gene3D" id="3.40.50.1000">
    <property type="entry name" value="HAD superfamily/HAD-like"/>
    <property type="match status" value="1"/>
</dbReference>
<name>A0AAP5QEQ3_9BURK</name>
<dbReference type="NCBIfam" id="TIGR01428">
    <property type="entry name" value="HAD_type_II"/>
    <property type="match status" value="1"/>
</dbReference>
<dbReference type="InterPro" id="IPR023214">
    <property type="entry name" value="HAD_sf"/>
</dbReference>
<organism evidence="2 3">
    <name type="scientific">Paraburkholderia fungorum</name>
    <dbReference type="NCBI Taxonomy" id="134537"/>
    <lineage>
        <taxon>Bacteria</taxon>
        <taxon>Pseudomonadati</taxon>
        <taxon>Pseudomonadota</taxon>
        <taxon>Betaproteobacteria</taxon>
        <taxon>Burkholderiales</taxon>
        <taxon>Burkholderiaceae</taxon>
        <taxon>Paraburkholderia</taxon>
    </lineage>
</organism>
<dbReference type="RefSeq" id="WP_106356361.1">
    <property type="nucleotide sequence ID" value="NZ_JANSLM010000017.1"/>
</dbReference>
<comment type="caution">
    <text evidence="2">The sequence shown here is derived from an EMBL/GenBank/DDBJ whole genome shotgun (WGS) entry which is preliminary data.</text>
</comment>
<dbReference type="PRINTS" id="PR00413">
    <property type="entry name" value="HADHALOGNASE"/>
</dbReference>
<evidence type="ECO:0000313" key="2">
    <source>
        <dbReference type="EMBL" id="MDT8842408.1"/>
    </source>
</evidence>
<keyword evidence="1" id="KW-0378">Hydrolase</keyword>
<accession>A0AAP5QEQ3</accession>
<dbReference type="PANTHER" id="PTHR43316">
    <property type="entry name" value="HYDROLASE, HALOACID DELAHOGENASE-RELATED"/>
    <property type="match status" value="1"/>
</dbReference>
<gene>
    <name evidence="2" type="ORF">ParKJ_33785</name>
</gene>
<dbReference type="PANTHER" id="PTHR43316:SF3">
    <property type="entry name" value="HALOACID DEHALOGENASE, TYPE II (AFU_ORTHOLOGUE AFUA_2G07750)-RELATED"/>
    <property type="match status" value="1"/>
</dbReference>
<dbReference type="Pfam" id="PF00702">
    <property type="entry name" value="Hydrolase"/>
    <property type="match status" value="1"/>
</dbReference>
<protein>
    <submittedName>
        <fullName evidence="2">Haloacid dehalogenase type II</fullName>
    </submittedName>
</protein>
<dbReference type="GO" id="GO:0019120">
    <property type="term" value="F:hydrolase activity, acting on acid halide bonds, in C-halide compounds"/>
    <property type="evidence" value="ECO:0007669"/>
    <property type="project" value="InterPro"/>
</dbReference>
<dbReference type="NCBIfam" id="TIGR01493">
    <property type="entry name" value="HAD-SF-IA-v2"/>
    <property type="match status" value="1"/>
</dbReference>
<sequence>MTDSSEIKALLFDVFGTVVDWRNGVARDLRPFLGRHAAHIDAYEFADAWRRQYVPAMGEIRSGRRPFVRLDVLHRENLLKVLADYGIDVGSIPADELDALNHSWHRLDPWPDSVEGLLRLKRRFMIAPLSNGNIRLILDMAKRAALPWDAILGAEVVRAYKPSPQVYLETAEILGLEPSEVCMVAAHNGDLAAARQCGLKTAFVLRPTEHGPAQKSDLHAEQAWDFIATDLNDLATQIGCPT</sequence>
<dbReference type="Proteomes" id="UP001246473">
    <property type="component" value="Unassembled WGS sequence"/>
</dbReference>
<dbReference type="InterPro" id="IPR006328">
    <property type="entry name" value="2-HAD"/>
</dbReference>
<dbReference type="Gene3D" id="1.10.150.750">
    <property type="match status" value="1"/>
</dbReference>